<name>A0ACB9CK52_ARCLA</name>
<accession>A0ACB9CK52</accession>
<reference evidence="1 2" key="2">
    <citation type="journal article" date="2022" name="Mol. Ecol. Resour.">
        <title>The genomes of chicory, endive, great burdock and yacon provide insights into Asteraceae paleo-polyploidization history and plant inulin production.</title>
        <authorList>
            <person name="Fan W."/>
            <person name="Wang S."/>
            <person name="Wang H."/>
            <person name="Wang A."/>
            <person name="Jiang F."/>
            <person name="Liu H."/>
            <person name="Zhao H."/>
            <person name="Xu D."/>
            <person name="Zhang Y."/>
        </authorList>
    </citation>
    <scope>NUCLEOTIDE SEQUENCE [LARGE SCALE GENOMIC DNA]</scope>
    <source>
        <strain evidence="2">cv. Niubang</strain>
    </source>
</reference>
<evidence type="ECO:0000313" key="2">
    <source>
        <dbReference type="Proteomes" id="UP001055879"/>
    </source>
</evidence>
<evidence type="ECO:0000313" key="1">
    <source>
        <dbReference type="EMBL" id="KAI3734621.1"/>
    </source>
</evidence>
<comment type="caution">
    <text evidence="1">The sequence shown here is derived from an EMBL/GenBank/DDBJ whole genome shotgun (WGS) entry which is preliminary data.</text>
</comment>
<protein>
    <submittedName>
        <fullName evidence="1">Uncharacterized protein</fullName>
    </submittedName>
</protein>
<dbReference type="Proteomes" id="UP001055879">
    <property type="component" value="Linkage Group LG04"/>
</dbReference>
<proteinExistence type="predicted"/>
<reference evidence="2" key="1">
    <citation type="journal article" date="2022" name="Mol. Ecol. Resour.">
        <title>The genomes of chicory, endive, great burdock and yacon provide insights into Asteraceae palaeo-polyploidization history and plant inulin production.</title>
        <authorList>
            <person name="Fan W."/>
            <person name="Wang S."/>
            <person name="Wang H."/>
            <person name="Wang A."/>
            <person name="Jiang F."/>
            <person name="Liu H."/>
            <person name="Zhao H."/>
            <person name="Xu D."/>
            <person name="Zhang Y."/>
        </authorList>
    </citation>
    <scope>NUCLEOTIDE SEQUENCE [LARGE SCALE GENOMIC DNA]</scope>
    <source>
        <strain evidence="2">cv. Niubang</strain>
    </source>
</reference>
<organism evidence="1 2">
    <name type="scientific">Arctium lappa</name>
    <name type="common">Greater burdock</name>
    <name type="synonym">Lappa major</name>
    <dbReference type="NCBI Taxonomy" id="4217"/>
    <lineage>
        <taxon>Eukaryota</taxon>
        <taxon>Viridiplantae</taxon>
        <taxon>Streptophyta</taxon>
        <taxon>Embryophyta</taxon>
        <taxon>Tracheophyta</taxon>
        <taxon>Spermatophyta</taxon>
        <taxon>Magnoliopsida</taxon>
        <taxon>eudicotyledons</taxon>
        <taxon>Gunneridae</taxon>
        <taxon>Pentapetalae</taxon>
        <taxon>asterids</taxon>
        <taxon>campanulids</taxon>
        <taxon>Asterales</taxon>
        <taxon>Asteraceae</taxon>
        <taxon>Carduoideae</taxon>
        <taxon>Cardueae</taxon>
        <taxon>Arctiinae</taxon>
        <taxon>Arctium</taxon>
    </lineage>
</organism>
<gene>
    <name evidence="1" type="ORF">L6452_14094</name>
</gene>
<sequence>MAAPCLGLPPSPNLARMLHTLTVTPLVTRTPNFRSRNSEFKSPDIVSGNRCFSGIISNRLLPRKLHSANGRLIIRNSAISDQGNGGGLDHHPQAPGVAKFSVSPKALLNFAANNALSVALVGAIAFAIANPTPGCVAHRYNVSTFSVFGLFIISGLTLGNEEIGEAAEAWPIALFGLASILLLTPLLSRIMVQLPLQPQEFATGLALYNCMPTAISSGVALTRIAGGNSALALVMTVTSSLLGVLIVPFSISKLVAGGLGASVPAGALFRSLLVTLLIPLLLGKVVRESFKGMADAIDSHRKLISILGAILLSLIPWTQVSTSRPLLLSVKPALVLVAVVMGALLHFVLLGFNALSIQILCALSGGSKSIFAKQENSRTLLVIASQKSVSVLIAVVNQLGATFGASGLLVLPCVAAHISQVVIDSFLVDYWNKKKVGVFQETVGPQKSVESNQVGPFLPVQRSGLV</sequence>
<dbReference type="EMBL" id="CM042050">
    <property type="protein sequence ID" value="KAI3734621.1"/>
    <property type="molecule type" value="Genomic_DNA"/>
</dbReference>
<keyword evidence="2" id="KW-1185">Reference proteome</keyword>